<keyword evidence="1" id="KW-0812">Transmembrane</keyword>
<name>Q08Y34_STIAD</name>
<dbReference type="Proteomes" id="UP000032702">
    <property type="component" value="Unassembled WGS sequence"/>
</dbReference>
<gene>
    <name evidence="2" type="ordered locus">STAUR_5274</name>
    <name evidence="3" type="ORF">STIAU_7343</name>
</gene>
<dbReference type="OrthoDB" id="5513339at2"/>
<protein>
    <submittedName>
        <fullName evidence="2">Conserved uncharacterized protein</fullName>
    </submittedName>
</protein>
<accession>Q08Y34</accession>
<dbReference type="EMBL" id="AAMD01000083">
    <property type="protein sequence ID" value="EAU65393.1"/>
    <property type="molecule type" value="Genomic_DNA"/>
</dbReference>
<evidence type="ECO:0000256" key="1">
    <source>
        <dbReference type="SAM" id="Phobius"/>
    </source>
</evidence>
<organism evidence="3 5">
    <name type="scientific">Stigmatella aurantiaca (strain DW4/3-1)</name>
    <dbReference type="NCBI Taxonomy" id="378806"/>
    <lineage>
        <taxon>Bacteria</taxon>
        <taxon>Pseudomonadati</taxon>
        <taxon>Myxococcota</taxon>
        <taxon>Myxococcia</taxon>
        <taxon>Myxococcales</taxon>
        <taxon>Cystobacterineae</taxon>
        <taxon>Archangiaceae</taxon>
        <taxon>Stigmatella</taxon>
    </lineage>
</organism>
<dbReference type="STRING" id="378806.STAUR_5274"/>
<keyword evidence="4" id="KW-1185">Reference proteome</keyword>
<evidence type="ECO:0000313" key="4">
    <source>
        <dbReference type="Proteomes" id="UP000001351"/>
    </source>
</evidence>
<dbReference type="eggNOG" id="COG4223">
    <property type="taxonomic scope" value="Bacteria"/>
</dbReference>
<dbReference type="EMBL" id="CP002271">
    <property type="protein sequence ID" value="ADO73045.1"/>
    <property type="molecule type" value="Genomic_DNA"/>
</dbReference>
<dbReference type="KEGG" id="sur:STAUR_5274"/>
<reference evidence="2 4" key="2">
    <citation type="journal article" date="2011" name="Mol. Biol. Evol.">
        <title>Comparative genomic analysis of fruiting body formation in Myxococcales.</title>
        <authorList>
            <person name="Huntley S."/>
            <person name="Hamann N."/>
            <person name="Wegener-Feldbrugge S."/>
            <person name="Treuner-Lange A."/>
            <person name="Kube M."/>
            <person name="Reinhardt R."/>
            <person name="Klages S."/>
            <person name="Muller R."/>
            <person name="Ronning C.M."/>
            <person name="Nierman W.C."/>
            <person name="Sogaard-Andersen L."/>
        </authorList>
    </citation>
    <scope>NUCLEOTIDE SEQUENCE [LARGE SCALE GENOMIC DNA]</scope>
    <source>
        <strain evidence="2 4">DW4/3-1</strain>
    </source>
</reference>
<dbReference type="Pfam" id="PF14412">
    <property type="entry name" value="AHH"/>
    <property type="match status" value="1"/>
</dbReference>
<keyword evidence="1" id="KW-1133">Transmembrane helix</keyword>
<dbReference type="HOGENOM" id="CLU_041667_0_0_7"/>
<dbReference type="InterPro" id="IPR032871">
    <property type="entry name" value="AHH_dom_containing"/>
</dbReference>
<keyword evidence="1" id="KW-0472">Membrane</keyword>
<evidence type="ECO:0000313" key="2">
    <source>
        <dbReference type="EMBL" id="ADO73045.1"/>
    </source>
</evidence>
<sequence length="453" mass="49755">MPLWRILWRAHALLLAVLVGCNGTPRVLRMETGARGETILYVPRTATVVPVEVTAAEVTASVRRLAQEVRLTASPRETVEQLFQLDALNGQFLYLMRERKLIPQDPGTLLEGTLPEGEQALVSRYQQWCQSAHGFKGDCLGGVLVAGKYLDLQGRYMWAMAMSKSPLLEEFDKSLGQMVHMQAVMQAAMGTIVTLLALLAMPEPVTKFVAAWATVGLILWVGAQTLYALITGWFQLMEEVKAATVFGEIRDAGERFGKLFSREAAQAFVMMAMVLLTHTAKGFGTQVAALPGSAQVSMHAASREGILLSEIVAVESVSVTAEGFSVVLPPGAMLMTAHRGRGGRTENHHIGTIANEISAVRGGPWTPRLRELFAKAGMRLKDPENVVPVKGHKGPHPERYHRLVYERLDDATRGCRSITECRARLTRVMDRLAQEIATPGTELNRLVTQGRPR</sequence>
<dbReference type="Proteomes" id="UP000001351">
    <property type="component" value="Chromosome"/>
</dbReference>
<dbReference type="PROSITE" id="PS51257">
    <property type="entry name" value="PROKAR_LIPOPROTEIN"/>
    <property type="match status" value="1"/>
</dbReference>
<proteinExistence type="predicted"/>
<dbReference type="AlphaFoldDB" id="Q08Y34"/>
<evidence type="ECO:0000313" key="5">
    <source>
        <dbReference type="Proteomes" id="UP000032702"/>
    </source>
</evidence>
<feature type="transmembrane region" description="Helical" evidence="1">
    <location>
        <begin position="208"/>
        <end position="230"/>
    </location>
</feature>
<evidence type="ECO:0000313" key="3">
    <source>
        <dbReference type="EMBL" id="EAU65393.1"/>
    </source>
</evidence>
<reference evidence="3 5" key="1">
    <citation type="submission" date="2006-04" db="EMBL/GenBank/DDBJ databases">
        <authorList>
            <person name="Nierman W.C."/>
        </authorList>
    </citation>
    <scope>NUCLEOTIDE SEQUENCE [LARGE SCALE GENOMIC DNA]</scope>
    <source>
        <strain evidence="3 5">DW4/3-1</strain>
    </source>
</reference>
<feature type="transmembrane region" description="Helical" evidence="1">
    <location>
        <begin position="183"/>
        <end position="202"/>
    </location>
</feature>